<feature type="region of interest" description="Disordered" evidence="1">
    <location>
        <begin position="1"/>
        <end position="32"/>
    </location>
</feature>
<sequence length="58" mass="6818">MTQGSKLADRLVGRVFGKKDPRPREEPTKPVSVKKRLDDMQEVRRAMRARRRPLGRIF</sequence>
<evidence type="ECO:0000256" key="1">
    <source>
        <dbReference type="SAM" id="MobiDB-lite"/>
    </source>
</evidence>
<organism evidence="2">
    <name type="scientific">marine sediment metagenome</name>
    <dbReference type="NCBI Taxonomy" id="412755"/>
    <lineage>
        <taxon>unclassified sequences</taxon>
        <taxon>metagenomes</taxon>
        <taxon>ecological metagenomes</taxon>
    </lineage>
</organism>
<protein>
    <submittedName>
        <fullName evidence="2">Uncharacterized protein</fullName>
    </submittedName>
</protein>
<dbReference type="AlphaFoldDB" id="A0A0F9ATY5"/>
<accession>A0A0F9ATY5</accession>
<proteinExistence type="predicted"/>
<comment type="caution">
    <text evidence="2">The sequence shown here is derived from an EMBL/GenBank/DDBJ whole genome shotgun (WGS) entry which is preliminary data.</text>
</comment>
<evidence type="ECO:0000313" key="2">
    <source>
        <dbReference type="EMBL" id="KKK81869.1"/>
    </source>
</evidence>
<dbReference type="EMBL" id="LAZR01052930">
    <property type="protein sequence ID" value="KKK81869.1"/>
    <property type="molecule type" value="Genomic_DNA"/>
</dbReference>
<name>A0A0F9ATY5_9ZZZZ</name>
<gene>
    <name evidence="2" type="ORF">LCGC14_2809080</name>
</gene>
<feature type="compositionally biased region" description="Basic and acidic residues" evidence="1">
    <location>
        <begin position="7"/>
        <end position="28"/>
    </location>
</feature>
<reference evidence="2" key="1">
    <citation type="journal article" date="2015" name="Nature">
        <title>Complex archaea that bridge the gap between prokaryotes and eukaryotes.</title>
        <authorList>
            <person name="Spang A."/>
            <person name="Saw J.H."/>
            <person name="Jorgensen S.L."/>
            <person name="Zaremba-Niedzwiedzka K."/>
            <person name="Martijn J."/>
            <person name="Lind A.E."/>
            <person name="van Eijk R."/>
            <person name="Schleper C."/>
            <person name="Guy L."/>
            <person name="Ettema T.J."/>
        </authorList>
    </citation>
    <scope>NUCLEOTIDE SEQUENCE</scope>
</reference>